<keyword evidence="2" id="KW-1185">Reference proteome</keyword>
<protein>
    <submittedName>
        <fullName evidence="1">BnaAnng17830D protein</fullName>
    </submittedName>
</protein>
<organism evidence="1 2">
    <name type="scientific">Brassica napus</name>
    <name type="common">Rape</name>
    <dbReference type="NCBI Taxonomy" id="3708"/>
    <lineage>
        <taxon>Eukaryota</taxon>
        <taxon>Viridiplantae</taxon>
        <taxon>Streptophyta</taxon>
        <taxon>Embryophyta</taxon>
        <taxon>Tracheophyta</taxon>
        <taxon>Spermatophyta</taxon>
        <taxon>Magnoliopsida</taxon>
        <taxon>eudicotyledons</taxon>
        <taxon>Gunneridae</taxon>
        <taxon>Pentapetalae</taxon>
        <taxon>rosids</taxon>
        <taxon>malvids</taxon>
        <taxon>Brassicales</taxon>
        <taxon>Brassicaceae</taxon>
        <taxon>Brassiceae</taxon>
        <taxon>Brassica</taxon>
    </lineage>
</organism>
<name>A0A078J8T6_BRANA</name>
<dbReference type="Proteomes" id="UP000028999">
    <property type="component" value="Unassembled WGS sequence"/>
</dbReference>
<sequence>MLKRSDIPKTVTEHLDLPYHNKVWRRRRFQPSGFFASHVDFQVPILQSLFTGEDDTWSLGLKQLCVLS</sequence>
<dbReference type="STRING" id="3708.A0A078J8T6"/>
<dbReference type="EMBL" id="LK034050">
    <property type="protein sequence ID" value="CDY61851.1"/>
    <property type="molecule type" value="Genomic_DNA"/>
</dbReference>
<evidence type="ECO:0000313" key="2">
    <source>
        <dbReference type="Proteomes" id="UP000028999"/>
    </source>
</evidence>
<dbReference type="PaxDb" id="3708-A0A078J8T6"/>
<dbReference type="AlphaFoldDB" id="A0A078J8T6"/>
<evidence type="ECO:0000313" key="1">
    <source>
        <dbReference type="EMBL" id="CDY61851.1"/>
    </source>
</evidence>
<gene>
    <name evidence="1" type="primary">BnaAnng17830D</name>
    <name evidence="1" type="ORF">GSBRNA2T00034494001</name>
</gene>
<dbReference type="Gramene" id="CDY61851">
    <property type="protein sequence ID" value="CDY61851"/>
    <property type="gene ID" value="GSBRNA2T00034494001"/>
</dbReference>
<proteinExistence type="predicted"/>
<accession>A0A078J8T6</accession>
<reference evidence="1 2" key="1">
    <citation type="journal article" date="2014" name="Science">
        <title>Plant genetics. Early allopolyploid evolution in the post-Neolithic Brassica napus oilseed genome.</title>
        <authorList>
            <person name="Chalhoub B."/>
            <person name="Denoeud F."/>
            <person name="Liu S."/>
            <person name="Parkin I.A."/>
            <person name="Tang H."/>
            <person name="Wang X."/>
            <person name="Chiquet J."/>
            <person name="Belcram H."/>
            <person name="Tong C."/>
            <person name="Samans B."/>
            <person name="Correa M."/>
            <person name="Da Silva C."/>
            <person name="Just J."/>
            <person name="Falentin C."/>
            <person name="Koh C.S."/>
            <person name="Le Clainche I."/>
            <person name="Bernard M."/>
            <person name="Bento P."/>
            <person name="Noel B."/>
            <person name="Labadie K."/>
            <person name="Alberti A."/>
            <person name="Charles M."/>
            <person name="Arnaud D."/>
            <person name="Guo H."/>
            <person name="Daviaud C."/>
            <person name="Alamery S."/>
            <person name="Jabbari K."/>
            <person name="Zhao M."/>
            <person name="Edger P.P."/>
            <person name="Chelaifa H."/>
            <person name="Tack D."/>
            <person name="Lassalle G."/>
            <person name="Mestiri I."/>
            <person name="Schnel N."/>
            <person name="Le Paslier M.C."/>
            <person name="Fan G."/>
            <person name="Renault V."/>
            <person name="Bayer P.E."/>
            <person name="Golicz A.A."/>
            <person name="Manoli S."/>
            <person name="Lee T.H."/>
            <person name="Thi V.H."/>
            <person name="Chalabi S."/>
            <person name="Hu Q."/>
            <person name="Fan C."/>
            <person name="Tollenaere R."/>
            <person name="Lu Y."/>
            <person name="Battail C."/>
            <person name="Shen J."/>
            <person name="Sidebottom C.H."/>
            <person name="Wang X."/>
            <person name="Canaguier A."/>
            <person name="Chauveau A."/>
            <person name="Berard A."/>
            <person name="Deniot G."/>
            <person name="Guan M."/>
            <person name="Liu Z."/>
            <person name="Sun F."/>
            <person name="Lim Y.P."/>
            <person name="Lyons E."/>
            <person name="Town C.D."/>
            <person name="Bancroft I."/>
            <person name="Wang X."/>
            <person name="Meng J."/>
            <person name="Ma J."/>
            <person name="Pires J.C."/>
            <person name="King G.J."/>
            <person name="Brunel D."/>
            <person name="Delourme R."/>
            <person name="Renard M."/>
            <person name="Aury J.M."/>
            <person name="Adams K.L."/>
            <person name="Batley J."/>
            <person name="Snowdon R.J."/>
            <person name="Tost J."/>
            <person name="Edwards D."/>
            <person name="Zhou Y."/>
            <person name="Hua W."/>
            <person name="Sharpe A.G."/>
            <person name="Paterson A.H."/>
            <person name="Guan C."/>
            <person name="Wincker P."/>
        </authorList>
    </citation>
    <scope>NUCLEOTIDE SEQUENCE [LARGE SCALE GENOMIC DNA]</scope>
    <source>
        <strain evidence="2">cv. Darmor-bzh</strain>
    </source>
</reference>